<dbReference type="Pfam" id="PF20250">
    <property type="entry name" value="FapA_N"/>
    <property type="match status" value="1"/>
</dbReference>
<evidence type="ECO:0000256" key="1">
    <source>
        <dbReference type="SAM" id="Coils"/>
    </source>
</evidence>
<protein>
    <submittedName>
        <fullName evidence="3">Polymerase</fullName>
    </submittedName>
</protein>
<dbReference type="InterPro" id="IPR046865">
    <property type="entry name" value="FapA_b_solenoid"/>
</dbReference>
<dbReference type="InterPro" id="IPR046866">
    <property type="entry name" value="FapA_N"/>
</dbReference>
<proteinExistence type="predicted"/>
<feature type="domain" description="Flagellar Assembly Protein A N-terminal region" evidence="2">
    <location>
        <begin position="13"/>
        <end position="184"/>
    </location>
</feature>
<comment type="caution">
    <text evidence="3">The sequence shown here is derived from an EMBL/GenBank/DDBJ whole genome shotgun (WGS) entry which is preliminary data.</text>
</comment>
<evidence type="ECO:0000313" key="4">
    <source>
        <dbReference type="Proteomes" id="UP000028123"/>
    </source>
</evidence>
<gene>
    <name evidence="3" type="ORF">ET33_19970</name>
</gene>
<organism evidence="3 4">
    <name type="scientific">Paenibacillus tyrfis</name>
    <dbReference type="NCBI Taxonomy" id="1501230"/>
    <lineage>
        <taxon>Bacteria</taxon>
        <taxon>Bacillati</taxon>
        <taxon>Bacillota</taxon>
        <taxon>Bacilli</taxon>
        <taxon>Bacillales</taxon>
        <taxon>Paenibacillaceae</taxon>
        <taxon>Paenibacillus</taxon>
    </lineage>
</organism>
<dbReference type="InterPro" id="IPR005646">
    <property type="entry name" value="FapA"/>
</dbReference>
<dbReference type="OrthoDB" id="9816426at2"/>
<keyword evidence="1" id="KW-0175">Coiled coil</keyword>
<reference evidence="3 4" key="1">
    <citation type="submission" date="2014-06" db="EMBL/GenBank/DDBJ databases">
        <title>Draft genome sequence of Paenibacillus sp. MSt1.</title>
        <authorList>
            <person name="Aw Y.K."/>
            <person name="Ong K.S."/>
            <person name="Gan H.M."/>
            <person name="Lee S.M."/>
        </authorList>
    </citation>
    <scope>NUCLEOTIDE SEQUENCE [LARGE SCALE GENOMIC DNA]</scope>
    <source>
        <strain evidence="3 4">MSt1</strain>
    </source>
</reference>
<evidence type="ECO:0000259" key="2">
    <source>
        <dbReference type="Pfam" id="PF20250"/>
    </source>
</evidence>
<name>A0A081PA00_9BACL</name>
<sequence length="469" mass="51125">MADLAMPLSYYMDISLSDDKLFAYLKFANCEDSFRVSKGQLMELIASYHIVYGIDEEKIAAIVDDPKAFFFSQTVIAKGDAPKNGQDGRVQLMYDLDDKSKRPAELEDGKVDYKEVTTIHNVKKGQLIAQKIPAALGVPGRAVTGETLFAKDGKDARLKLGKNVVTDPEQTAIYAAIDGMVTKTDRDKINVFPIFEVNGDVDYNVGNIDFVGSVVIRGNVLPGFRIKAAGDIRITGSVDAADLEAEGSIEISAGILGHNKGTIRAGKRVKSSFIQDANIYAGEEVLVSQSIMHSQVRAGKQVVCKGTKGLIVGGMIQAGDVVIARTIGNSMSTATVIEVGVIPELRNELQQLRIQQRALSENLDKTDKALVLLDQLAATGQLGPDKVAMRVKLNHTKKQVTEEITSSRERMLEIEKSLEDSEKAKVEVISNAYSGTKIVIGRYTKFIKDTSPRVRFQLIDGDIAMLPIV</sequence>
<evidence type="ECO:0000313" key="3">
    <source>
        <dbReference type="EMBL" id="KEQ27523.1"/>
    </source>
</evidence>
<dbReference type="EMBL" id="JNVM01000003">
    <property type="protein sequence ID" value="KEQ27523.1"/>
    <property type="molecule type" value="Genomic_DNA"/>
</dbReference>
<dbReference type="AlphaFoldDB" id="A0A081PA00"/>
<dbReference type="Proteomes" id="UP000028123">
    <property type="component" value="Unassembled WGS sequence"/>
</dbReference>
<dbReference type="RefSeq" id="WP_036676392.1">
    <property type="nucleotide sequence ID" value="NZ_FYEP01000016.1"/>
</dbReference>
<dbReference type="eggNOG" id="COG1315">
    <property type="taxonomic scope" value="Bacteria"/>
</dbReference>
<keyword evidence="4" id="KW-1185">Reference proteome</keyword>
<feature type="coiled-coil region" evidence="1">
    <location>
        <begin position="342"/>
        <end position="369"/>
    </location>
</feature>
<dbReference type="Pfam" id="PF03961">
    <property type="entry name" value="FapA"/>
    <property type="match status" value="1"/>
</dbReference>
<dbReference type="PANTHER" id="PTHR38032:SF1">
    <property type="entry name" value="RNA-BINDING PROTEIN KHPB N-TERMINAL DOMAIN-CONTAINING PROTEIN"/>
    <property type="match status" value="1"/>
</dbReference>
<accession>A0A081PA00</accession>
<dbReference type="PANTHER" id="PTHR38032">
    <property type="entry name" value="POLYMERASE-RELATED"/>
    <property type="match status" value="1"/>
</dbReference>